<protein>
    <submittedName>
        <fullName evidence="3">Uncharacterized protein</fullName>
    </submittedName>
</protein>
<dbReference type="Proteomes" id="UP001274896">
    <property type="component" value="Unassembled WGS sequence"/>
</dbReference>
<dbReference type="PANTHER" id="PTHR22796">
    <property type="entry name" value="URG4-RELATED"/>
    <property type="match status" value="1"/>
</dbReference>
<proteinExistence type="predicted"/>
<evidence type="ECO:0000313" key="3">
    <source>
        <dbReference type="EMBL" id="KAK3512043.1"/>
    </source>
</evidence>
<gene>
    <name evidence="3" type="ORF">QTP70_028125</name>
</gene>
<name>A0AAE0UNT6_9TELE</name>
<keyword evidence="1" id="KW-0175">Coiled coil</keyword>
<dbReference type="AlphaFoldDB" id="A0AAE0UNT6"/>
<reference evidence="3" key="1">
    <citation type="submission" date="2023-06" db="EMBL/GenBank/DDBJ databases">
        <title>Male Hemibagrus guttatus genome.</title>
        <authorList>
            <person name="Bian C."/>
        </authorList>
    </citation>
    <scope>NUCLEOTIDE SEQUENCE</scope>
    <source>
        <strain evidence="3">Male_cb2023</strain>
        <tissue evidence="3">Muscle</tissue>
    </source>
</reference>
<keyword evidence="4" id="KW-1185">Reference proteome</keyword>
<evidence type="ECO:0000256" key="1">
    <source>
        <dbReference type="SAM" id="Coils"/>
    </source>
</evidence>
<feature type="coiled-coil region" evidence="1">
    <location>
        <begin position="223"/>
        <end position="250"/>
    </location>
</feature>
<feature type="compositionally biased region" description="Basic and acidic residues" evidence="2">
    <location>
        <begin position="864"/>
        <end position="906"/>
    </location>
</feature>
<evidence type="ECO:0000256" key="2">
    <source>
        <dbReference type="SAM" id="MobiDB-lite"/>
    </source>
</evidence>
<feature type="region of interest" description="Disordered" evidence="2">
    <location>
        <begin position="864"/>
        <end position="914"/>
    </location>
</feature>
<sequence length="914" mass="109051">MWNKWVTDLTRDVPSERPLDFWGDVVKILSEGNNRAFVYQQISDKHYKNIDTLGDYSHYLPSHDLKVEKNDTPELSDDENIRLGDLIRNIINESEEKFKTICMSIEKLGYKDSYIQLITDHMKERVRNHNKADQIQVTKKLALHLCLLVCDLMSERIMEHHKRFRDSNDPRVYLSKQKPQYYRVFKCYCRGATAAHVFGELICNNLKESILQSVYNQTAVDLAAQIRSDMEEFNRNKTKLEKHILKHLAEKENFPEYMEYVHYPQKYFKSFISKQVHKYITENHTKVLQLFKINLNNMEQIVVKALNTATDEVKKSQGKGDNWMIIMSHSLQDEILIKEISFTDHKEVKDFDFLQQVVSAALAEMMSKLNKSFDIVEEININKFTKKPDEILIEHLCGCCWAQCPFCKAICTNTVNGHSGDHRVPFHRVMGVELRRSSLVKMEAPWRSSKVDDFKDASRRIITDTSRWIITDTSRRIITYTSRRIITYTTRRIITDMSWRIITDTSRRIITDTSRIIITYTSRRIITYTSRRIITYTSRRIITDTSRRIITDISRRIITDISRRIITYTSRRIITYTSRRIITDISRRIITCTSRRIITDTSRRIITDTSRRIITDISRRIITDISRRIITYTSRRIITYTSRRIITDISRRIITCTSRRIITDTSRRIITDTSRRIITYTSRRIITYTSSRIITDISRRIITYTSRRIITYTSRRIITYTSRRIITDTSRRIITDTSRRIITDISRRIITYTSRRIITYTSRRIITYTIRRIITDISKRIITYTSRRIITYTSRRIITDISRRIITYTSRRIITDTNRGTITYTSRRIITDTSRRIITYTSRRIITDIRRRIITYTSRRITTDKQEDHHLHQQEDDHRHEQEDHHRHKQEDHHLHEQEDHHRPEQDLSDMADV</sequence>
<dbReference type="PANTHER" id="PTHR22796:SF6">
    <property type="entry name" value="INTERFERON-INDUCED VERY LARGE GTPASE 1-RELATED"/>
    <property type="match status" value="1"/>
</dbReference>
<organism evidence="3 4">
    <name type="scientific">Hemibagrus guttatus</name>
    <dbReference type="NCBI Taxonomy" id="175788"/>
    <lineage>
        <taxon>Eukaryota</taxon>
        <taxon>Metazoa</taxon>
        <taxon>Chordata</taxon>
        <taxon>Craniata</taxon>
        <taxon>Vertebrata</taxon>
        <taxon>Euteleostomi</taxon>
        <taxon>Actinopterygii</taxon>
        <taxon>Neopterygii</taxon>
        <taxon>Teleostei</taxon>
        <taxon>Ostariophysi</taxon>
        <taxon>Siluriformes</taxon>
        <taxon>Bagridae</taxon>
        <taxon>Hemibagrus</taxon>
    </lineage>
</organism>
<evidence type="ECO:0000313" key="4">
    <source>
        <dbReference type="Proteomes" id="UP001274896"/>
    </source>
</evidence>
<comment type="caution">
    <text evidence="3">The sequence shown here is derived from an EMBL/GenBank/DDBJ whole genome shotgun (WGS) entry which is preliminary data.</text>
</comment>
<accession>A0AAE0UNT6</accession>
<dbReference type="EMBL" id="JAUCMX010000024">
    <property type="protein sequence ID" value="KAK3512043.1"/>
    <property type="molecule type" value="Genomic_DNA"/>
</dbReference>